<dbReference type="OrthoDB" id="5125456at2"/>
<name>A0A3L7ART2_9MICO</name>
<protein>
    <submittedName>
        <fullName evidence="1">Lactococcin 972 family bacteriocin</fullName>
    </submittedName>
</protein>
<gene>
    <name evidence="1" type="ORF">D9V34_11175</name>
</gene>
<proteinExistence type="predicted"/>
<dbReference type="AlphaFoldDB" id="A0A3L7ART2"/>
<dbReference type="NCBIfam" id="TIGR01653">
    <property type="entry name" value="lactococcin_972"/>
    <property type="match status" value="1"/>
</dbReference>
<keyword evidence="2" id="KW-1185">Reference proteome</keyword>
<sequence length="179" mass="19456">MTFWMSYSWFPTAKRNLAIPGVTLRFLYLTPRFRRVPWPPPRPTRCGVITTKKGIAMKKLLRNGIITGSLVTGLLLTGGALAPGAFAAGTSTPDGGGNSTQSNDKPLKIEHPGGGTWNWGVLLGDNWSYYLHGSKVHSAAVEGDNGIERSGWQASGKWAKANAPDSDIFRTDGAWWDVR</sequence>
<organism evidence="1 2">
    <name type="scientific">Mycetocola lacteus</name>
    <dbReference type="NCBI Taxonomy" id="76637"/>
    <lineage>
        <taxon>Bacteria</taxon>
        <taxon>Bacillati</taxon>
        <taxon>Actinomycetota</taxon>
        <taxon>Actinomycetes</taxon>
        <taxon>Micrococcales</taxon>
        <taxon>Microbacteriaceae</taxon>
        <taxon>Mycetocola</taxon>
    </lineage>
</organism>
<dbReference type="Pfam" id="PF09683">
    <property type="entry name" value="Lactococcin_972"/>
    <property type="match status" value="1"/>
</dbReference>
<accession>A0A3L7ART2</accession>
<dbReference type="Gene3D" id="2.60.40.2850">
    <property type="match status" value="1"/>
</dbReference>
<evidence type="ECO:0000313" key="2">
    <source>
        <dbReference type="Proteomes" id="UP000269438"/>
    </source>
</evidence>
<dbReference type="Proteomes" id="UP000269438">
    <property type="component" value="Unassembled WGS sequence"/>
</dbReference>
<reference evidence="1 2" key="1">
    <citation type="submission" date="2018-10" db="EMBL/GenBank/DDBJ databases">
        <authorList>
            <person name="Li J."/>
        </authorList>
    </citation>
    <scope>NUCLEOTIDE SEQUENCE [LARGE SCALE GENOMIC DNA]</scope>
    <source>
        <strain evidence="1 2">JCM 11654</strain>
    </source>
</reference>
<evidence type="ECO:0000313" key="1">
    <source>
        <dbReference type="EMBL" id="RLP82341.1"/>
    </source>
</evidence>
<dbReference type="InterPro" id="IPR006540">
    <property type="entry name" value="Lactococcin_972"/>
</dbReference>
<dbReference type="EMBL" id="RCUY01000009">
    <property type="protein sequence ID" value="RLP82341.1"/>
    <property type="molecule type" value="Genomic_DNA"/>
</dbReference>
<comment type="caution">
    <text evidence="1">The sequence shown here is derived from an EMBL/GenBank/DDBJ whole genome shotgun (WGS) entry which is preliminary data.</text>
</comment>